<dbReference type="EnsemblPlants" id="HORVU.MOREX.r3.2HG0200070.1">
    <property type="protein sequence ID" value="HORVU.MOREX.r3.2HG0200070.1"/>
    <property type="gene ID" value="HORVU.MOREX.r3.2HG0200070"/>
</dbReference>
<feature type="compositionally biased region" description="Basic and acidic residues" evidence="1">
    <location>
        <begin position="99"/>
        <end position="111"/>
    </location>
</feature>
<dbReference type="Pfam" id="PF10551">
    <property type="entry name" value="MULE"/>
    <property type="match status" value="1"/>
</dbReference>
<organism evidence="4 5">
    <name type="scientific">Hordeum vulgare subsp. vulgare</name>
    <name type="common">Domesticated barley</name>
    <dbReference type="NCBI Taxonomy" id="112509"/>
    <lineage>
        <taxon>Eukaryota</taxon>
        <taxon>Viridiplantae</taxon>
        <taxon>Streptophyta</taxon>
        <taxon>Embryophyta</taxon>
        <taxon>Tracheophyta</taxon>
        <taxon>Spermatophyta</taxon>
        <taxon>Magnoliopsida</taxon>
        <taxon>Liliopsida</taxon>
        <taxon>Poales</taxon>
        <taxon>Poaceae</taxon>
        <taxon>BOP clade</taxon>
        <taxon>Pooideae</taxon>
        <taxon>Triticodae</taxon>
        <taxon>Triticeae</taxon>
        <taxon>Hordeinae</taxon>
        <taxon>Hordeum</taxon>
    </lineage>
</organism>
<dbReference type="Proteomes" id="UP000011116">
    <property type="component" value="Chromosome 2H"/>
</dbReference>
<feature type="domain" description="MULE transposase" evidence="3">
    <location>
        <begin position="390"/>
        <end position="483"/>
    </location>
</feature>
<proteinExistence type="predicted"/>
<accession>A0A8I6WY27</accession>
<dbReference type="Pfam" id="PF03101">
    <property type="entry name" value="FAR1"/>
    <property type="match status" value="1"/>
</dbReference>
<feature type="compositionally biased region" description="Polar residues" evidence="1">
    <location>
        <begin position="116"/>
        <end position="127"/>
    </location>
</feature>
<sequence length="583" mass="67204">MQSGSCSYTELLHGGSFSYTELLHAQMYQSMTNSMECDRTDLDNKFNTLEAGEDIHSEQNESPANRAGAENPWNISLFDSMELDKVNDEQNYQQPSTFAREEQQLPSKESEDTPASEKQNGTHNSRQGQEEEFLNEDDIQNFLENEEASDKEGNLRNVDSVTKPAVGMRFKSKQEGQEFFNFYSHVAGFSITTVAVKRTSSKKRNNEITQITMKCNKHGKTKEVEAESVVPIRKSTIIAKTNCKLVLVLSEKEGTWEVTRVNLDHNHELTPNSRFFRSHKYMCDEEKCLIRTLKRTNLETRRIVAVLAYLRGGLALLPYTKKHVTNYAGTINTEVTNTDMMEVVRMFKKKQVESPGFYYSFELDEENKVRSIFWADAKSRLMYDICGDCISFDTTFLTNKYNLPFAPFVGVSPHGNTYLFACAFIVDEKANTFTWLFNQFLTAMGGKHPISIITDQDKAMDAAIRNVFTKAIHRVCLFHIKKKSEEKAGPCFQANEGLYEDFQDIIDNSLTIEEFETNWTEMIAKYEVQHIKYFNDMWEARQKFVHVYFRDKFFPFIQTTRGAKEQIHCSRKELGQNSVLQVS</sequence>
<reference evidence="4" key="2">
    <citation type="submission" date="2020-10" db="EMBL/GenBank/DDBJ databases">
        <authorList>
            <person name="Scholz U."/>
            <person name="Mascher M."/>
            <person name="Fiebig A."/>
        </authorList>
    </citation>
    <scope>NUCLEOTIDE SEQUENCE [LARGE SCALE GENOMIC DNA]</scope>
    <source>
        <strain evidence="4">cv. Morex</strain>
    </source>
</reference>
<dbReference type="PANTHER" id="PTHR47718:SF5">
    <property type="entry name" value="PROTEIN FAR1-RELATED SEQUENCE 8-LIKE"/>
    <property type="match status" value="1"/>
</dbReference>
<protein>
    <recommendedName>
        <fullName evidence="6">Protein FAR1-RELATED SEQUENCE</fullName>
    </recommendedName>
</protein>
<evidence type="ECO:0000259" key="2">
    <source>
        <dbReference type="Pfam" id="PF03101"/>
    </source>
</evidence>
<evidence type="ECO:0008006" key="6">
    <source>
        <dbReference type="Google" id="ProtNLM"/>
    </source>
</evidence>
<feature type="domain" description="FAR1" evidence="2">
    <location>
        <begin position="178"/>
        <end position="271"/>
    </location>
</feature>
<keyword evidence="5" id="KW-1185">Reference proteome</keyword>
<feature type="region of interest" description="Disordered" evidence="1">
    <location>
        <begin position="90"/>
        <end position="133"/>
    </location>
</feature>
<evidence type="ECO:0000313" key="5">
    <source>
        <dbReference type="Proteomes" id="UP000011116"/>
    </source>
</evidence>
<evidence type="ECO:0000256" key="1">
    <source>
        <dbReference type="SAM" id="MobiDB-lite"/>
    </source>
</evidence>
<evidence type="ECO:0000313" key="4">
    <source>
        <dbReference type="EnsemblPlants" id="HORVU.MOREX.r3.2HG0200070.1"/>
    </source>
</evidence>
<name>A0A8I6WY27_HORVV</name>
<dbReference type="PANTHER" id="PTHR47718">
    <property type="entry name" value="OS01G0519700 PROTEIN"/>
    <property type="match status" value="1"/>
</dbReference>
<dbReference type="AlphaFoldDB" id="A0A8I6WY27"/>
<reference evidence="4" key="3">
    <citation type="submission" date="2022-01" db="UniProtKB">
        <authorList>
            <consortium name="EnsemblPlants"/>
        </authorList>
    </citation>
    <scope>IDENTIFICATION</scope>
    <source>
        <strain evidence="4">subsp. vulgare</strain>
    </source>
</reference>
<reference evidence="5" key="1">
    <citation type="journal article" date="2012" name="Nature">
        <title>A physical, genetic and functional sequence assembly of the barley genome.</title>
        <authorList>
            <consortium name="The International Barley Genome Sequencing Consortium"/>
            <person name="Mayer K.F."/>
            <person name="Waugh R."/>
            <person name="Brown J.W."/>
            <person name="Schulman A."/>
            <person name="Langridge P."/>
            <person name="Platzer M."/>
            <person name="Fincher G.B."/>
            <person name="Muehlbauer G.J."/>
            <person name="Sato K."/>
            <person name="Close T.J."/>
            <person name="Wise R.P."/>
            <person name="Stein N."/>
        </authorList>
    </citation>
    <scope>NUCLEOTIDE SEQUENCE [LARGE SCALE GENOMIC DNA]</scope>
    <source>
        <strain evidence="5">cv. Morex</strain>
    </source>
</reference>
<dbReference type="Gramene" id="HORVU.MOREX.r3.2HG0200070.1">
    <property type="protein sequence ID" value="HORVU.MOREX.r3.2HG0200070.1"/>
    <property type="gene ID" value="HORVU.MOREX.r3.2HG0200070"/>
</dbReference>
<dbReference type="InterPro" id="IPR004330">
    <property type="entry name" value="FAR1_DNA_bnd_dom"/>
</dbReference>
<evidence type="ECO:0000259" key="3">
    <source>
        <dbReference type="Pfam" id="PF10551"/>
    </source>
</evidence>
<dbReference type="InterPro" id="IPR018289">
    <property type="entry name" value="MULE_transposase_dom"/>
</dbReference>